<dbReference type="AlphaFoldDB" id="A0A837C6A8"/>
<dbReference type="Pfam" id="PF00126">
    <property type="entry name" value="HTH_1"/>
    <property type="match status" value="1"/>
</dbReference>
<evidence type="ECO:0000313" key="8">
    <source>
        <dbReference type="EMBL" id="KGJ64747.1"/>
    </source>
</evidence>
<keyword evidence="6" id="KW-0804">Transcription</keyword>
<reference evidence="8 9" key="1">
    <citation type="journal article" date="2014" name="BMC Genomics">
        <title>Comparative genomics of Bradyrhizobium japonicum CPAC 15 and Bradyrhizobium diazoefficiens CPAC 7: elite model strains for understanding symbiotic performance with soybean.</title>
        <authorList>
            <person name="Siqueira A.F."/>
            <person name="Ormeno-Orrillo E."/>
            <person name="Souza R.C."/>
            <person name="Rodrigues E.P."/>
            <person name="Almeida L.G."/>
            <person name="Barcellos F.G."/>
            <person name="Batista J.S."/>
            <person name="Nakatami A.S."/>
            <person name="Martinez-Romero E."/>
            <person name="Vasconcelos A.T."/>
            <person name="Hungria M."/>
        </authorList>
    </citation>
    <scope>NUCLEOTIDE SEQUENCE [LARGE SCALE GENOMIC DNA]</scope>
    <source>
        <strain evidence="8 9">SEMIA 5080</strain>
    </source>
</reference>
<keyword evidence="5" id="KW-0238">DNA-binding</keyword>
<keyword evidence="4" id="KW-0805">Transcription regulation</keyword>
<proteinExistence type="inferred from homology"/>
<sequence length="327" mass="36355">MIRLALMSSVMGYLKSIDEICGINRMNIRAHDMPLLASLKVMLDERNITRAAARLGISQPALSAQLARLRDIFKDQLLTPAASGKGMVLTPRGNELKEPLRLALQNLQDVIGAPAGFDPKKSDRTFTIGANDNATAIVGSRLVAFSRRDGLSGIRFAFRSIDLMKLAGQLEAGDLDVALVSKDAVPSGMPSQPLLDERFMMAQRKDHPRGLRRPTMREYSRLEHIIVSGEGGGFRGFIDDVLARDGLTRCVAVSVQHYSVVPLLLQSTDLVCTLPQRFLNRYRDVLQSLPLPFDTRPFTLHATWHARFDNDRGHQWLRQQLKDCATG</sequence>
<dbReference type="Proteomes" id="UP000024900">
    <property type="component" value="Unassembled WGS sequence"/>
</dbReference>
<dbReference type="GO" id="GO:0003677">
    <property type="term" value="F:DNA binding"/>
    <property type="evidence" value="ECO:0007669"/>
    <property type="project" value="UniProtKB-KW"/>
</dbReference>
<evidence type="ECO:0000313" key="9">
    <source>
        <dbReference type="Proteomes" id="UP000024900"/>
    </source>
</evidence>
<evidence type="ECO:0000259" key="7">
    <source>
        <dbReference type="PROSITE" id="PS50931"/>
    </source>
</evidence>
<dbReference type="SUPFAM" id="SSF46785">
    <property type="entry name" value="Winged helix' DNA-binding domain"/>
    <property type="match status" value="1"/>
</dbReference>
<dbReference type="EMBL" id="ADOU02000007">
    <property type="protein sequence ID" value="KGJ64747.1"/>
    <property type="molecule type" value="Genomic_DNA"/>
</dbReference>
<organism evidence="8 9">
    <name type="scientific">Bradyrhizobium diazoefficiens SEMIA 5080</name>
    <dbReference type="NCBI Taxonomy" id="754504"/>
    <lineage>
        <taxon>Bacteria</taxon>
        <taxon>Pseudomonadati</taxon>
        <taxon>Pseudomonadota</taxon>
        <taxon>Alphaproteobacteria</taxon>
        <taxon>Hyphomicrobiales</taxon>
        <taxon>Nitrobacteraceae</taxon>
        <taxon>Bradyrhizobium</taxon>
    </lineage>
</organism>
<evidence type="ECO:0000256" key="4">
    <source>
        <dbReference type="ARBA" id="ARBA00023015"/>
    </source>
</evidence>
<dbReference type="PANTHER" id="PTHR30118">
    <property type="entry name" value="HTH-TYPE TRANSCRIPTIONAL REGULATOR LEUO-RELATED"/>
    <property type="match status" value="1"/>
</dbReference>
<dbReference type="Gene3D" id="1.10.10.10">
    <property type="entry name" value="Winged helix-like DNA-binding domain superfamily/Winged helix DNA-binding domain"/>
    <property type="match status" value="1"/>
</dbReference>
<dbReference type="PANTHER" id="PTHR30118:SF15">
    <property type="entry name" value="TRANSCRIPTIONAL REGULATORY PROTEIN"/>
    <property type="match status" value="1"/>
</dbReference>
<dbReference type="Gene3D" id="3.40.190.10">
    <property type="entry name" value="Periplasmic binding protein-like II"/>
    <property type="match status" value="2"/>
</dbReference>
<evidence type="ECO:0000256" key="6">
    <source>
        <dbReference type="ARBA" id="ARBA00023163"/>
    </source>
</evidence>
<protein>
    <submittedName>
        <fullName evidence="8">Putative LysR family regulatory protein</fullName>
    </submittedName>
</protein>
<name>A0A837C6A8_9BRAD</name>
<comment type="function">
    <text evidence="1">NodD regulates the expression of the nodABCFE genes which encode other nodulation proteins. NodD is also a negative regulator of its own expression. Binds flavonoids as inducers.</text>
</comment>
<dbReference type="InterPro" id="IPR037402">
    <property type="entry name" value="YidZ_PBP2"/>
</dbReference>
<evidence type="ECO:0000256" key="1">
    <source>
        <dbReference type="ARBA" id="ARBA00003502"/>
    </source>
</evidence>
<comment type="similarity">
    <text evidence="2">Belongs to the LysR transcriptional regulatory family.</text>
</comment>
<evidence type="ECO:0000256" key="5">
    <source>
        <dbReference type="ARBA" id="ARBA00023125"/>
    </source>
</evidence>
<comment type="caution">
    <text evidence="8">The sequence shown here is derived from an EMBL/GenBank/DDBJ whole genome shotgun (WGS) entry which is preliminary data.</text>
</comment>
<evidence type="ECO:0000256" key="3">
    <source>
        <dbReference type="ARBA" id="ARBA00022458"/>
    </source>
</evidence>
<dbReference type="InterPro" id="IPR005119">
    <property type="entry name" value="LysR_subst-bd"/>
</dbReference>
<keyword evidence="3" id="KW-0536">Nodulation</keyword>
<accession>A0A837C6A8</accession>
<dbReference type="InterPro" id="IPR050389">
    <property type="entry name" value="LysR-type_TF"/>
</dbReference>
<dbReference type="SUPFAM" id="SSF53850">
    <property type="entry name" value="Periplasmic binding protein-like II"/>
    <property type="match status" value="1"/>
</dbReference>
<dbReference type="PRINTS" id="PR00039">
    <property type="entry name" value="HTHLYSR"/>
</dbReference>
<evidence type="ECO:0000256" key="2">
    <source>
        <dbReference type="ARBA" id="ARBA00009437"/>
    </source>
</evidence>
<dbReference type="InterPro" id="IPR000847">
    <property type="entry name" value="LysR_HTH_N"/>
</dbReference>
<dbReference type="Pfam" id="PF03466">
    <property type="entry name" value="LysR_substrate"/>
    <property type="match status" value="1"/>
</dbReference>
<dbReference type="InterPro" id="IPR036388">
    <property type="entry name" value="WH-like_DNA-bd_sf"/>
</dbReference>
<dbReference type="InterPro" id="IPR036390">
    <property type="entry name" value="WH_DNA-bd_sf"/>
</dbReference>
<dbReference type="CDD" id="cd08417">
    <property type="entry name" value="PBP2_Nitroaromatics_like"/>
    <property type="match status" value="1"/>
</dbReference>
<dbReference type="PROSITE" id="PS50931">
    <property type="entry name" value="HTH_LYSR"/>
    <property type="match status" value="1"/>
</dbReference>
<gene>
    <name evidence="8" type="ORF">BJA5080_07447</name>
</gene>
<feature type="domain" description="HTH lysR-type" evidence="7">
    <location>
        <begin position="33"/>
        <end position="90"/>
    </location>
</feature>
<dbReference type="GO" id="GO:0003700">
    <property type="term" value="F:DNA-binding transcription factor activity"/>
    <property type="evidence" value="ECO:0007669"/>
    <property type="project" value="InterPro"/>
</dbReference>